<gene>
    <name evidence="2" type="ORF">MIMGU_mgv1a026134mg</name>
</gene>
<dbReference type="EMBL" id="KI630827">
    <property type="protein sequence ID" value="EYU32737.1"/>
    <property type="molecule type" value="Genomic_DNA"/>
</dbReference>
<evidence type="ECO:0000259" key="1">
    <source>
        <dbReference type="Pfam" id="PF13302"/>
    </source>
</evidence>
<dbReference type="PANTHER" id="PTHR46067">
    <property type="entry name" value="ACYL-COA N-ACYLTRANSFERASES (NAT) SUPERFAMILY PROTEIN"/>
    <property type="match status" value="1"/>
</dbReference>
<sequence>MDPSRITLRQFKPSDADDLLAWAGDDRVTKYGRWKTLETKEEALIFIDQLCIPHPWRRSICVDDRSVGFVSALPGSGDERCRADMGYAVAVDNWGD</sequence>
<feature type="domain" description="N-acetyltransferase" evidence="1">
    <location>
        <begin position="5"/>
        <end position="95"/>
    </location>
</feature>
<dbReference type="SUPFAM" id="SSF55729">
    <property type="entry name" value="Acyl-CoA N-acyltransferases (Nat)"/>
    <property type="match status" value="1"/>
</dbReference>
<accession>A0A022QVJ4</accession>
<dbReference type="Proteomes" id="UP000030748">
    <property type="component" value="Unassembled WGS sequence"/>
</dbReference>
<dbReference type="STRING" id="4155.A0A022QVJ4"/>
<dbReference type="AlphaFoldDB" id="A0A022QVJ4"/>
<dbReference type="InterPro" id="IPR016181">
    <property type="entry name" value="Acyl_CoA_acyltransferase"/>
</dbReference>
<keyword evidence="3" id="KW-1185">Reference proteome</keyword>
<name>A0A022QVJ4_ERYGU</name>
<evidence type="ECO:0000313" key="3">
    <source>
        <dbReference type="Proteomes" id="UP000030748"/>
    </source>
</evidence>
<reference evidence="2 3" key="1">
    <citation type="journal article" date="2013" name="Proc. Natl. Acad. Sci. U.S.A.">
        <title>Fine-scale variation in meiotic recombination in Mimulus inferred from population shotgun sequencing.</title>
        <authorList>
            <person name="Hellsten U."/>
            <person name="Wright K.M."/>
            <person name="Jenkins J."/>
            <person name="Shu S."/>
            <person name="Yuan Y."/>
            <person name="Wessler S.R."/>
            <person name="Schmutz J."/>
            <person name="Willis J.H."/>
            <person name="Rokhsar D.S."/>
        </authorList>
    </citation>
    <scope>NUCLEOTIDE SEQUENCE [LARGE SCALE GENOMIC DNA]</scope>
    <source>
        <strain evidence="3">cv. DUN x IM62</strain>
    </source>
</reference>
<dbReference type="GO" id="GO:0016747">
    <property type="term" value="F:acyltransferase activity, transferring groups other than amino-acyl groups"/>
    <property type="evidence" value="ECO:0007669"/>
    <property type="project" value="InterPro"/>
</dbReference>
<dbReference type="PANTHER" id="PTHR46067:SF16">
    <property type="entry name" value="N-ACETYLTRANSFERASE DOMAIN-CONTAINING PROTEIN"/>
    <property type="match status" value="1"/>
</dbReference>
<organism evidence="2 3">
    <name type="scientific">Erythranthe guttata</name>
    <name type="common">Yellow monkey flower</name>
    <name type="synonym">Mimulus guttatus</name>
    <dbReference type="NCBI Taxonomy" id="4155"/>
    <lineage>
        <taxon>Eukaryota</taxon>
        <taxon>Viridiplantae</taxon>
        <taxon>Streptophyta</taxon>
        <taxon>Embryophyta</taxon>
        <taxon>Tracheophyta</taxon>
        <taxon>Spermatophyta</taxon>
        <taxon>Magnoliopsida</taxon>
        <taxon>eudicotyledons</taxon>
        <taxon>Gunneridae</taxon>
        <taxon>Pentapetalae</taxon>
        <taxon>asterids</taxon>
        <taxon>lamiids</taxon>
        <taxon>Lamiales</taxon>
        <taxon>Phrymaceae</taxon>
        <taxon>Erythranthe</taxon>
    </lineage>
</organism>
<dbReference type="Gene3D" id="3.40.630.30">
    <property type="match status" value="1"/>
</dbReference>
<dbReference type="InterPro" id="IPR000182">
    <property type="entry name" value="GNAT_dom"/>
</dbReference>
<evidence type="ECO:0000313" key="2">
    <source>
        <dbReference type="EMBL" id="EYU32737.1"/>
    </source>
</evidence>
<protein>
    <recommendedName>
        <fullName evidence="1">N-acetyltransferase domain-containing protein</fullName>
    </recommendedName>
</protein>
<proteinExistence type="predicted"/>
<dbReference type="Pfam" id="PF13302">
    <property type="entry name" value="Acetyltransf_3"/>
    <property type="match status" value="1"/>
</dbReference>
<dbReference type="PhylomeDB" id="A0A022QVJ4"/>
<dbReference type="eggNOG" id="ENOG502RRQY">
    <property type="taxonomic scope" value="Eukaryota"/>
</dbReference>